<gene>
    <name evidence="2" type="ORF">MELE44368_24270</name>
</gene>
<comment type="caution">
    <text evidence="2">The sequence shown here is derived from an EMBL/GenBank/DDBJ whole genome shotgun (WGS) entry which is preliminary data.</text>
</comment>
<dbReference type="RefSeq" id="WP_128109827.1">
    <property type="nucleotide sequence ID" value="NZ_ATDN01000028.1"/>
</dbReference>
<proteinExistence type="predicted"/>
<dbReference type="Proteomes" id="UP000287177">
    <property type="component" value="Unassembled WGS sequence"/>
</dbReference>
<evidence type="ECO:0000313" key="3">
    <source>
        <dbReference type="Proteomes" id="UP000287177"/>
    </source>
</evidence>
<evidence type="ECO:0000313" key="2">
    <source>
        <dbReference type="EMBL" id="RWA17977.1"/>
    </source>
</evidence>
<sequence>MNDERRQSAEPRTDEHHQVLDKPEDPPPTEKPEVTDEHRQKAKEMAKDYDDDRPTITMPGTGGAVAGTAVNDWVDDEGNPKFSDQKGDE</sequence>
<protein>
    <submittedName>
        <fullName evidence="2">Uncharacterized protein</fullName>
    </submittedName>
</protein>
<name>A0A439DQI7_9MYCO</name>
<accession>A0A439DQI7</accession>
<evidence type="ECO:0000256" key="1">
    <source>
        <dbReference type="SAM" id="MobiDB-lite"/>
    </source>
</evidence>
<keyword evidence="3" id="KW-1185">Reference proteome</keyword>
<dbReference type="EMBL" id="ATDN01000028">
    <property type="protein sequence ID" value="RWA17977.1"/>
    <property type="molecule type" value="Genomic_DNA"/>
</dbReference>
<dbReference type="AlphaFoldDB" id="A0A439DQI7"/>
<feature type="region of interest" description="Disordered" evidence="1">
    <location>
        <begin position="1"/>
        <end position="89"/>
    </location>
</feature>
<feature type="compositionally biased region" description="Basic and acidic residues" evidence="1">
    <location>
        <begin position="1"/>
        <end position="54"/>
    </location>
</feature>
<reference evidence="2 3" key="1">
    <citation type="submission" date="2013-06" db="EMBL/GenBank/DDBJ databases">
        <title>The draft sequence of the Mycobacterium elephantis genome.</title>
        <authorList>
            <person name="Pettersson F.B."/>
            <person name="Das S."/>
            <person name="Dasgupta S."/>
            <person name="Bhattacharya A."/>
            <person name="Kirsebom L.A."/>
        </authorList>
    </citation>
    <scope>NUCLEOTIDE SEQUENCE [LARGE SCALE GENOMIC DNA]</scope>
    <source>
        <strain evidence="2 3">DSM 44368</strain>
    </source>
</reference>
<organism evidence="2 3">
    <name type="scientific">Mycolicibacterium elephantis DSM 44368</name>
    <dbReference type="NCBI Taxonomy" id="1335622"/>
    <lineage>
        <taxon>Bacteria</taxon>
        <taxon>Bacillati</taxon>
        <taxon>Actinomycetota</taxon>
        <taxon>Actinomycetes</taxon>
        <taxon>Mycobacteriales</taxon>
        <taxon>Mycobacteriaceae</taxon>
        <taxon>Mycolicibacterium</taxon>
    </lineage>
</organism>